<feature type="domain" description="Carbohydrate kinase FGGY N-terminal" evidence="4">
    <location>
        <begin position="4"/>
        <end position="175"/>
    </location>
</feature>
<evidence type="ECO:0000313" key="6">
    <source>
        <dbReference type="Proteomes" id="UP001620645"/>
    </source>
</evidence>
<comment type="similarity">
    <text evidence="1">Belongs to the FGGY kinase family.</text>
</comment>
<gene>
    <name evidence="5" type="ORF">niasHS_012134</name>
</gene>
<name>A0ABD2IDH1_HETSC</name>
<evidence type="ECO:0000256" key="2">
    <source>
        <dbReference type="ARBA" id="ARBA00022679"/>
    </source>
</evidence>
<organism evidence="5 6">
    <name type="scientific">Heterodera schachtii</name>
    <name type="common">Sugarbeet cyst nematode worm</name>
    <name type="synonym">Tylenchus schachtii</name>
    <dbReference type="NCBI Taxonomy" id="97005"/>
    <lineage>
        <taxon>Eukaryota</taxon>
        <taxon>Metazoa</taxon>
        <taxon>Ecdysozoa</taxon>
        <taxon>Nematoda</taxon>
        <taxon>Chromadorea</taxon>
        <taxon>Rhabditida</taxon>
        <taxon>Tylenchina</taxon>
        <taxon>Tylenchomorpha</taxon>
        <taxon>Tylenchoidea</taxon>
        <taxon>Heteroderidae</taxon>
        <taxon>Heteroderinae</taxon>
        <taxon>Heterodera</taxon>
    </lineage>
</organism>
<dbReference type="PANTHER" id="PTHR10196:SF67">
    <property type="entry name" value="SEDOHEPTULOKINASE"/>
    <property type="match status" value="1"/>
</dbReference>
<proteinExistence type="inferred from homology"/>
<dbReference type="GO" id="GO:0016301">
    <property type="term" value="F:kinase activity"/>
    <property type="evidence" value="ECO:0007669"/>
    <property type="project" value="UniProtKB-KW"/>
</dbReference>
<protein>
    <recommendedName>
        <fullName evidence="4">Carbohydrate kinase FGGY N-terminal domain-containing protein</fullName>
    </recommendedName>
</protein>
<dbReference type="AlphaFoldDB" id="A0ABD2IDH1"/>
<keyword evidence="3" id="KW-0418">Kinase</keyword>
<keyword evidence="6" id="KW-1185">Reference proteome</keyword>
<dbReference type="PANTHER" id="PTHR10196">
    <property type="entry name" value="SUGAR KINASE"/>
    <property type="match status" value="1"/>
</dbReference>
<dbReference type="Pfam" id="PF00370">
    <property type="entry name" value="FGGY_N"/>
    <property type="match status" value="1"/>
</dbReference>
<sequence>MPFFLGIDLGTTSVKIALTDGDKKTFLEWDRKHNALIEREEKDRHEQSPKKILDTVQKLMGEMETDKLAQVKGIGISGQMHGVMLWEADSIGLGVDRCHCSPLITWMDSRCDEQFLRTLPKWLDGNDPQKEKRIATGYGMATLAWLKEKGQLDGEKWDRAGTIMDFLASLLTQSKTDKLIDALPLFPLSFCFPYAHFPTHLLPSIVSPGTFIGRTSLPFAYLPKGVPVTVPLGDLQASLLPFLSAGVAALHIGTASQIAFVSQRLAEEMSSKVVLPNSIRRDPFFDDDFLLVAPSLNGGNVFAGLFQQIASWSADLFGFPFDFSPLSFSAAFSLLDRIFNSPNSQPNNGELPPVKVMPTFFGERHISAQEGGAVVENWRMDTPIEQFLVSIARGIVANLAQMMPPAVLAAHSVHTLKLIGRANQTVFAEEAKRHFPGLEIVLEEQNFSAAYGAAVHARDIYMKKERIS</sequence>
<comment type="caution">
    <text evidence="5">The sequence shown here is derived from an EMBL/GenBank/DDBJ whole genome shotgun (WGS) entry which is preliminary data.</text>
</comment>
<accession>A0ABD2IDH1</accession>
<dbReference type="CDD" id="cd07777">
    <property type="entry name" value="ASKHA_NBD_FGGY_SHK"/>
    <property type="match status" value="1"/>
</dbReference>
<dbReference type="SUPFAM" id="SSF53067">
    <property type="entry name" value="Actin-like ATPase domain"/>
    <property type="match status" value="1"/>
</dbReference>
<evidence type="ECO:0000313" key="5">
    <source>
        <dbReference type="EMBL" id="KAL3078247.1"/>
    </source>
</evidence>
<dbReference type="InterPro" id="IPR018484">
    <property type="entry name" value="FGGY_N"/>
</dbReference>
<dbReference type="Proteomes" id="UP001620645">
    <property type="component" value="Unassembled WGS sequence"/>
</dbReference>
<evidence type="ECO:0000259" key="4">
    <source>
        <dbReference type="Pfam" id="PF00370"/>
    </source>
</evidence>
<dbReference type="EMBL" id="JBICCN010000315">
    <property type="protein sequence ID" value="KAL3078247.1"/>
    <property type="molecule type" value="Genomic_DNA"/>
</dbReference>
<evidence type="ECO:0000256" key="3">
    <source>
        <dbReference type="ARBA" id="ARBA00022777"/>
    </source>
</evidence>
<dbReference type="Gene3D" id="3.30.420.40">
    <property type="match status" value="2"/>
</dbReference>
<evidence type="ECO:0000256" key="1">
    <source>
        <dbReference type="ARBA" id="ARBA00009156"/>
    </source>
</evidence>
<dbReference type="InterPro" id="IPR043129">
    <property type="entry name" value="ATPase_NBD"/>
</dbReference>
<reference evidence="5 6" key="1">
    <citation type="submission" date="2024-10" db="EMBL/GenBank/DDBJ databases">
        <authorList>
            <person name="Kim D."/>
        </authorList>
    </citation>
    <scope>NUCLEOTIDE SEQUENCE [LARGE SCALE GENOMIC DNA]</scope>
    <source>
        <strain evidence="5">Taebaek</strain>
    </source>
</reference>
<keyword evidence="2" id="KW-0808">Transferase</keyword>